<dbReference type="PROSITE" id="PS50949">
    <property type="entry name" value="HTH_GNTR"/>
    <property type="match status" value="1"/>
</dbReference>
<dbReference type="Pfam" id="PF00392">
    <property type="entry name" value="GntR"/>
    <property type="match status" value="1"/>
</dbReference>
<evidence type="ECO:0000313" key="5">
    <source>
        <dbReference type="EMBL" id="RJX37588.1"/>
    </source>
</evidence>
<protein>
    <submittedName>
        <fullName evidence="5">GntR family transcriptional regulator</fullName>
    </submittedName>
</protein>
<dbReference type="FunFam" id="1.10.10.10:FF:000079">
    <property type="entry name" value="GntR family transcriptional regulator"/>
    <property type="match status" value="1"/>
</dbReference>
<dbReference type="InterPro" id="IPR036390">
    <property type="entry name" value="WH_DNA-bd_sf"/>
</dbReference>
<reference evidence="5 6" key="1">
    <citation type="submission" date="2018-09" db="EMBL/GenBank/DDBJ databases">
        <title>Paenibacillus aracenensis nov. sp. isolated from a cave in southern Spain.</title>
        <authorList>
            <person name="Jurado V."/>
            <person name="Gutierrez-Patricio S."/>
            <person name="Gonzalez-Pimentel J.L."/>
            <person name="Miller A.Z."/>
            <person name="Laiz L."/>
            <person name="Saiz-Jimenez C."/>
        </authorList>
    </citation>
    <scope>NUCLEOTIDE SEQUENCE [LARGE SCALE GENOMIC DNA]</scope>
    <source>
        <strain evidence="5 6">JCM 19203</strain>
    </source>
</reference>
<dbReference type="InterPro" id="IPR046335">
    <property type="entry name" value="LacI/GalR-like_sensor"/>
</dbReference>
<dbReference type="GO" id="GO:0000976">
    <property type="term" value="F:transcription cis-regulatory region binding"/>
    <property type="evidence" value="ECO:0007669"/>
    <property type="project" value="TreeGrafter"/>
</dbReference>
<dbReference type="EMBL" id="QXQB01000005">
    <property type="protein sequence ID" value="RJX37588.1"/>
    <property type="molecule type" value="Genomic_DNA"/>
</dbReference>
<dbReference type="OrthoDB" id="9799482at2"/>
<dbReference type="Gene3D" id="3.40.50.2300">
    <property type="match status" value="2"/>
</dbReference>
<dbReference type="Pfam" id="PF13377">
    <property type="entry name" value="Peripla_BP_3"/>
    <property type="match status" value="1"/>
</dbReference>
<organism evidence="5 6">
    <name type="scientific">Paenibacillus pinisoli</name>
    <dbReference type="NCBI Taxonomy" id="1276110"/>
    <lineage>
        <taxon>Bacteria</taxon>
        <taxon>Bacillati</taxon>
        <taxon>Bacillota</taxon>
        <taxon>Bacilli</taxon>
        <taxon>Bacillales</taxon>
        <taxon>Paenibacillaceae</taxon>
        <taxon>Paenibacillus</taxon>
    </lineage>
</organism>
<dbReference type="RefSeq" id="WP_120113513.1">
    <property type="nucleotide sequence ID" value="NZ_QXQB01000005.1"/>
</dbReference>
<evidence type="ECO:0000256" key="1">
    <source>
        <dbReference type="ARBA" id="ARBA00023015"/>
    </source>
</evidence>
<sequence>MKSLPLYKRIQEDIRFQIRTGQLRPGDRVPSEKELAEHYHVSQITSKNAINGLAEEGILIRHRGKGTFVSASHEDLPTMSRHKGFIGLILPSMKTKVDQRIMKAVEQYVRESGYYLLVKITQESSLEESRAIDDLMLLRVKGLIIFPIEQGMYNNDILRLTLNRFPLVLIDRYMKEIETYSVAADNLDGAYRAVSYLLGKGHRHIAFVTVKVTNSATADRAAGFEQAFLDRNLPIHKNLWCTLDIEDIASGKSVSIIQEFLQDNPAITAVFTCNAELTGHTRRAMNAMNPQAAGKVELVSFDKSEWPEVSYVKQHVEEMCKITIGLLVEQIQGTYNPRRVAVPVTLFHKNILNKI</sequence>
<dbReference type="SUPFAM" id="SSF53822">
    <property type="entry name" value="Periplasmic binding protein-like I"/>
    <property type="match status" value="1"/>
</dbReference>
<dbReference type="PANTHER" id="PTHR30146:SF109">
    <property type="entry name" value="HTH-TYPE TRANSCRIPTIONAL REGULATOR GALS"/>
    <property type="match status" value="1"/>
</dbReference>
<accession>A0A3A6PFF3</accession>
<name>A0A3A6PFF3_9BACL</name>
<dbReference type="Proteomes" id="UP000267798">
    <property type="component" value="Unassembled WGS sequence"/>
</dbReference>
<dbReference type="InterPro" id="IPR028082">
    <property type="entry name" value="Peripla_BP_I"/>
</dbReference>
<feature type="domain" description="HTH gntR-type" evidence="4">
    <location>
        <begin position="4"/>
        <end position="72"/>
    </location>
</feature>
<evidence type="ECO:0000256" key="2">
    <source>
        <dbReference type="ARBA" id="ARBA00023125"/>
    </source>
</evidence>
<proteinExistence type="predicted"/>
<dbReference type="Gene3D" id="1.10.10.10">
    <property type="entry name" value="Winged helix-like DNA-binding domain superfamily/Winged helix DNA-binding domain"/>
    <property type="match status" value="1"/>
</dbReference>
<keyword evidence="2" id="KW-0238">DNA-binding</keyword>
<dbReference type="InterPro" id="IPR036388">
    <property type="entry name" value="WH-like_DNA-bd_sf"/>
</dbReference>
<gene>
    <name evidence="5" type="ORF">D3P09_21670</name>
</gene>
<keyword evidence="6" id="KW-1185">Reference proteome</keyword>
<dbReference type="SUPFAM" id="SSF46785">
    <property type="entry name" value="Winged helix' DNA-binding domain"/>
    <property type="match status" value="1"/>
</dbReference>
<dbReference type="AlphaFoldDB" id="A0A3A6PFF3"/>
<dbReference type="SMART" id="SM00345">
    <property type="entry name" value="HTH_GNTR"/>
    <property type="match status" value="1"/>
</dbReference>
<dbReference type="GO" id="GO:0003700">
    <property type="term" value="F:DNA-binding transcription factor activity"/>
    <property type="evidence" value="ECO:0007669"/>
    <property type="project" value="InterPro"/>
</dbReference>
<keyword evidence="1" id="KW-0805">Transcription regulation</keyword>
<dbReference type="CDD" id="cd06267">
    <property type="entry name" value="PBP1_LacI_sugar_binding-like"/>
    <property type="match status" value="1"/>
</dbReference>
<dbReference type="PRINTS" id="PR00035">
    <property type="entry name" value="HTHGNTR"/>
</dbReference>
<evidence type="ECO:0000313" key="6">
    <source>
        <dbReference type="Proteomes" id="UP000267798"/>
    </source>
</evidence>
<evidence type="ECO:0000256" key="3">
    <source>
        <dbReference type="ARBA" id="ARBA00023163"/>
    </source>
</evidence>
<dbReference type="InterPro" id="IPR000524">
    <property type="entry name" value="Tscrpt_reg_HTH_GntR"/>
</dbReference>
<keyword evidence="3" id="KW-0804">Transcription</keyword>
<dbReference type="CDD" id="cd07377">
    <property type="entry name" value="WHTH_GntR"/>
    <property type="match status" value="1"/>
</dbReference>
<comment type="caution">
    <text evidence="5">The sequence shown here is derived from an EMBL/GenBank/DDBJ whole genome shotgun (WGS) entry which is preliminary data.</text>
</comment>
<evidence type="ECO:0000259" key="4">
    <source>
        <dbReference type="PROSITE" id="PS50949"/>
    </source>
</evidence>
<dbReference type="PANTHER" id="PTHR30146">
    <property type="entry name" value="LACI-RELATED TRANSCRIPTIONAL REPRESSOR"/>
    <property type="match status" value="1"/>
</dbReference>